<dbReference type="Proteomes" id="UP000245202">
    <property type="component" value="Unassembled WGS sequence"/>
</dbReference>
<dbReference type="InterPro" id="IPR058627">
    <property type="entry name" value="MdtA-like_C"/>
</dbReference>
<keyword evidence="6" id="KW-1185">Reference proteome</keyword>
<comment type="similarity">
    <text evidence="2">Belongs to the membrane fusion protein (MFP) (TC 8.A.1) family.</text>
</comment>
<protein>
    <submittedName>
        <fullName evidence="5">Transporter</fullName>
    </submittedName>
</protein>
<dbReference type="EMBL" id="BDQX01000099">
    <property type="protein sequence ID" value="GBG07623.1"/>
    <property type="molecule type" value="Genomic_DNA"/>
</dbReference>
<dbReference type="PANTHER" id="PTHR32347">
    <property type="entry name" value="EFFLUX SYSTEM COMPONENT YKNX-RELATED"/>
    <property type="match status" value="1"/>
</dbReference>
<dbReference type="Gene3D" id="2.40.420.20">
    <property type="match status" value="1"/>
</dbReference>
<sequence>MLALALTSIWMTASGCSLSPEASDAELIQLIEPPKLSKKPEFTVARADIETKVSATGKLMSARQEELKFGGESGQISELMVKAGDTVKKGQTIAKLATGTLETQLKRKNIEVRQAELAMIEKLRDDSRTPMQKELDELNFELLVSERDELQAKLDASELTAPFDGTIVSFAKEVGDMANAYETIGELADWTKLVVAAGFSASDQEKIAIGMEAQVQINTLGSFKGKVSRMPIASASGGKGGALDAFVLIELDDFPKDAKSGTPLSAAVVTERKKDAVLIPPAALRTGSGRNYVQVVDAEGNKREVDVEVGLSTSTEVEILKGLEPGQKVVGR</sequence>
<dbReference type="GO" id="GO:0016020">
    <property type="term" value="C:membrane"/>
    <property type="evidence" value="ECO:0007669"/>
    <property type="project" value="InterPro"/>
</dbReference>
<evidence type="ECO:0000256" key="1">
    <source>
        <dbReference type="ARBA" id="ARBA00004196"/>
    </source>
</evidence>
<feature type="domain" description="Multidrug resistance protein MdtA-like C-terminal permuted SH3" evidence="4">
    <location>
        <begin position="275"/>
        <end position="330"/>
    </location>
</feature>
<proteinExistence type="inferred from homology"/>
<dbReference type="SUPFAM" id="SSF111369">
    <property type="entry name" value="HlyD-like secretion proteins"/>
    <property type="match status" value="1"/>
</dbReference>
<keyword evidence="3" id="KW-0175">Coiled coil</keyword>
<evidence type="ECO:0000313" key="5">
    <source>
        <dbReference type="EMBL" id="GBG07623.1"/>
    </source>
</evidence>
<comment type="caution">
    <text evidence="5">The sequence shown here is derived from an EMBL/GenBank/DDBJ whole genome shotgun (WGS) entry which is preliminary data.</text>
</comment>
<accession>A0A2R5EV10</accession>
<dbReference type="InterPro" id="IPR006143">
    <property type="entry name" value="RND_pump_MFP"/>
</dbReference>
<gene>
    <name evidence="5" type="ORF">PAT3040_02179</name>
</gene>
<dbReference type="AlphaFoldDB" id="A0A2R5EV10"/>
<evidence type="ECO:0000259" key="4">
    <source>
        <dbReference type="Pfam" id="PF25967"/>
    </source>
</evidence>
<evidence type="ECO:0000256" key="2">
    <source>
        <dbReference type="ARBA" id="ARBA00009477"/>
    </source>
</evidence>
<dbReference type="Gene3D" id="2.40.50.100">
    <property type="match status" value="1"/>
</dbReference>
<dbReference type="Pfam" id="PF25967">
    <property type="entry name" value="RND-MFP_C"/>
    <property type="match status" value="1"/>
</dbReference>
<comment type="subcellular location">
    <subcellularLocation>
        <location evidence="1">Cell envelope</location>
    </subcellularLocation>
</comment>
<reference evidence="5 6" key="1">
    <citation type="submission" date="2017-08" db="EMBL/GenBank/DDBJ databases">
        <title>Substantial Increase in Enzyme Production by Combined Drug-Resistance Mutations in Paenibacillus agaridevorans.</title>
        <authorList>
            <person name="Tanaka Y."/>
            <person name="Funane K."/>
            <person name="Hosaka T."/>
            <person name="Shiwa Y."/>
            <person name="Fujita N."/>
            <person name="Miyazaki T."/>
            <person name="Yoshikawa H."/>
            <person name="Murakami K."/>
            <person name="Kasahara K."/>
            <person name="Inaoka T."/>
            <person name="Hiraga Y."/>
            <person name="Ochi K."/>
        </authorList>
    </citation>
    <scope>NUCLEOTIDE SEQUENCE [LARGE SCALE GENOMIC DNA]</scope>
    <source>
        <strain evidence="5 6">T-3040</strain>
    </source>
</reference>
<evidence type="ECO:0000313" key="6">
    <source>
        <dbReference type="Proteomes" id="UP000245202"/>
    </source>
</evidence>
<organism evidence="5 6">
    <name type="scientific">Paenibacillus agaridevorans</name>
    <dbReference type="NCBI Taxonomy" id="171404"/>
    <lineage>
        <taxon>Bacteria</taxon>
        <taxon>Bacillati</taxon>
        <taxon>Bacillota</taxon>
        <taxon>Bacilli</taxon>
        <taxon>Bacillales</taxon>
        <taxon>Paenibacillaceae</taxon>
        <taxon>Paenibacillus</taxon>
    </lineage>
</organism>
<dbReference type="GO" id="GO:0030313">
    <property type="term" value="C:cell envelope"/>
    <property type="evidence" value="ECO:0007669"/>
    <property type="project" value="UniProtKB-SubCell"/>
</dbReference>
<dbReference type="NCBIfam" id="TIGR01730">
    <property type="entry name" value="RND_mfp"/>
    <property type="match status" value="1"/>
</dbReference>
<dbReference type="GO" id="GO:0022857">
    <property type="term" value="F:transmembrane transporter activity"/>
    <property type="evidence" value="ECO:0007669"/>
    <property type="project" value="InterPro"/>
</dbReference>
<name>A0A2R5EV10_9BACL</name>
<dbReference type="InterPro" id="IPR050465">
    <property type="entry name" value="UPF0194_transport"/>
</dbReference>
<evidence type="ECO:0000256" key="3">
    <source>
        <dbReference type="ARBA" id="ARBA00023054"/>
    </source>
</evidence>